<sequence length="108" mass="11939">MLSNSIRISSLRTASCAYKAITSRSFGIGDTFGKKEKVEEDRFMREQEKKFFEQKKAEMDEKMHATELAAFEASVAPAMAEAENALSKTGDKISVAGLEAIAKWKLGL</sequence>
<dbReference type="OMA" id="NATMHEI"/>
<reference evidence="1 2" key="1">
    <citation type="journal article" date="2008" name="Nature">
        <title>The Phaeodactylum genome reveals the evolutionary history of diatom genomes.</title>
        <authorList>
            <person name="Bowler C."/>
            <person name="Allen A.E."/>
            <person name="Badger J.H."/>
            <person name="Grimwood J."/>
            <person name="Jabbari K."/>
            <person name="Kuo A."/>
            <person name="Maheswari U."/>
            <person name="Martens C."/>
            <person name="Maumus F."/>
            <person name="Otillar R.P."/>
            <person name="Rayko E."/>
            <person name="Salamov A."/>
            <person name="Vandepoele K."/>
            <person name="Beszteri B."/>
            <person name="Gruber A."/>
            <person name="Heijde M."/>
            <person name="Katinka M."/>
            <person name="Mock T."/>
            <person name="Valentin K."/>
            <person name="Verret F."/>
            <person name="Berges J.A."/>
            <person name="Brownlee C."/>
            <person name="Cadoret J.P."/>
            <person name="Chiovitti A."/>
            <person name="Choi C.J."/>
            <person name="Coesel S."/>
            <person name="De Martino A."/>
            <person name="Detter J.C."/>
            <person name="Durkin C."/>
            <person name="Falciatore A."/>
            <person name="Fournet J."/>
            <person name="Haruta M."/>
            <person name="Huysman M.J."/>
            <person name="Jenkins B.D."/>
            <person name="Jiroutova K."/>
            <person name="Jorgensen R.E."/>
            <person name="Joubert Y."/>
            <person name="Kaplan A."/>
            <person name="Kroger N."/>
            <person name="Kroth P.G."/>
            <person name="La Roche J."/>
            <person name="Lindquist E."/>
            <person name="Lommer M."/>
            <person name="Martin-Jezequel V."/>
            <person name="Lopez P.J."/>
            <person name="Lucas S."/>
            <person name="Mangogna M."/>
            <person name="McGinnis K."/>
            <person name="Medlin L.K."/>
            <person name="Montsant A."/>
            <person name="Oudot-Le Secq M.P."/>
            <person name="Napoli C."/>
            <person name="Obornik M."/>
            <person name="Parker M.S."/>
            <person name="Petit J.L."/>
            <person name="Porcel B.M."/>
            <person name="Poulsen N."/>
            <person name="Robison M."/>
            <person name="Rychlewski L."/>
            <person name="Rynearson T.A."/>
            <person name="Schmutz J."/>
            <person name="Shapiro H."/>
            <person name="Siaut M."/>
            <person name="Stanley M."/>
            <person name="Sussman M.R."/>
            <person name="Taylor A.R."/>
            <person name="Vardi A."/>
            <person name="von Dassow P."/>
            <person name="Vyverman W."/>
            <person name="Willis A."/>
            <person name="Wyrwicz L.S."/>
            <person name="Rokhsar D.S."/>
            <person name="Weissenbach J."/>
            <person name="Armbrust E.V."/>
            <person name="Green B.R."/>
            <person name="Van de Peer Y."/>
            <person name="Grigoriev I.V."/>
        </authorList>
    </citation>
    <scope>NUCLEOTIDE SEQUENCE [LARGE SCALE GENOMIC DNA]</scope>
    <source>
        <strain evidence="1 2">CCAP 1055/1</strain>
    </source>
</reference>
<protein>
    <submittedName>
        <fullName evidence="1">Uncharacterized protein</fullName>
    </submittedName>
</protein>
<organism evidence="1 2">
    <name type="scientific">Phaeodactylum tricornutum (strain CCAP 1055/1)</name>
    <dbReference type="NCBI Taxonomy" id="556484"/>
    <lineage>
        <taxon>Eukaryota</taxon>
        <taxon>Sar</taxon>
        <taxon>Stramenopiles</taxon>
        <taxon>Ochrophyta</taxon>
        <taxon>Bacillariophyta</taxon>
        <taxon>Bacillariophyceae</taxon>
        <taxon>Bacillariophycidae</taxon>
        <taxon>Naviculales</taxon>
        <taxon>Phaeodactylaceae</taxon>
        <taxon>Phaeodactylum</taxon>
    </lineage>
</organism>
<proteinExistence type="predicted"/>
<name>B7FUA0_PHATC</name>
<evidence type="ECO:0000313" key="2">
    <source>
        <dbReference type="Proteomes" id="UP000000759"/>
    </source>
</evidence>
<dbReference type="PaxDb" id="2850-Phatr44484"/>
<gene>
    <name evidence="1" type="ORF">PHATRDRAFT_44484</name>
</gene>
<dbReference type="EMBL" id="CM000607">
    <property type="protein sequence ID" value="EEC49950.1"/>
    <property type="molecule type" value="Genomic_DNA"/>
</dbReference>
<dbReference type="Proteomes" id="UP000000759">
    <property type="component" value="Chromosome 4"/>
</dbReference>
<accession>B7FUA0</accession>
<dbReference type="eggNOG" id="ENOG502T1Q2">
    <property type="taxonomic scope" value="Eukaryota"/>
</dbReference>
<dbReference type="InParanoid" id="B7FUA0"/>
<dbReference type="KEGG" id="pti:PHATRDRAFT_44484"/>
<reference evidence="2" key="2">
    <citation type="submission" date="2008-08" db="EMBL/GenBank/DDBJ databases">
        <authorList>
            <consortium name="Diatom Consortium"/>
            <person name="Grigoriev I."/>
            <person name="Grimwood J."/>
            <person name="Kuo A."/>
            <person name="Otillar R.P."/>
            <person name="Salamov A."/>
            <person name="Detter J.C."/>
            <person name="Lindquist E."/>
            <person name="Shapiro H."/>
            <person name="Lucas S."/>
            <person name="Glavina del Rio T."/>
            <person name="Pitluck S."/>
            <person name="Rokhsar D."/>
            <person name="Bowler C."/>
        </authorList>
    </citation>
    <scope>GENOME REANNOTATION</scope>
    <source>
        <strain evidence="2">CCAP 1055/1</strain>
    </source>
</reference>
<dbReference type="AlphaFoldDB" id="B7FUA0"/>
<keyword evidence="2" id="KW-1185">Reference proteome</keyword>
<dbReference type="OrthoDB" id="44397at2759"/>
<dbReference type="GeneID" id="7197761"/>
<evidence type="ECO:0000313" key="1">
    <source>
        <dbReference type="EMBL" id="EEC49950.1"/>
    </source>
</evidence>
<dbReference type="RefSeq" id="XP_002178285.1">
    <property type="nucleotide sequence ID" value="XM_002178249.1"/>
</dbReference>
<dbReference type="HOGENOM" id="CLU_2202161_0_0_1"/>